<dbReference type="InterPro" id="IPR003675">
    <property type="entry name" value="Rce1/LyrA-like_dom"/>
</dbReference>
<feature type="domain" description="CAAX prenyl protease 2/Lysostaphin resistance protein A-like" evidence="2">
    <location>
        <begin position="224"/>
        <end position="297"/>
    </location>
</feature>
<feature type="transmembrane region" description="Helical" evidence="1">
    <location>
        <begin position="21"/>
        <end position="39"/>
    </location>
</feature>
<protein>
    <recommendedName>
        <fullName evidence="2">CAAX prenyl protease 2/Lysostaphin resistance protein A-like domain-containing protein</fullName>
    </recommendedName>
</protein>
<gene>
    <name evidence="3" type="ORF">GCM10011506_27810</name>
</gene>
<sequence length="313" mass="36626">MRAIWKYFKDFHKEVKHPPGLYISIALFIAIITTLNYSLLNIRFEKWIDNLKPDALPYLAHFVLFSFIYFFIVFLCYRYKTIPNLFRNRAFMLKSFFMLLILSIDVSFHFHKVLVQEFFKYQDRLFLYKVTAQVTSIIVVLIPLLIYYKKYEESNDNFYGLKASAKKIGQYVPLILLMIPLIAAASFEESFRNFYPRFLPSAQFMDWSVEVRAVVFEIFYAWDFLTTEFLFRGFMVLAFTAFLGPRAILPMVGLYVALHYGKPLGETIGSFFGGYILGVLAYQSRNIWGGILAHMGVALLMELAAWLQKTLNP</sequence>
<feature type="transmembrane region" description="Helical" evidence="1">
    <location>
        <begin position="130"/>
        <end position="148"/>
    </location>
</feature>
<proteinExistence type="predicted"/>
<feature type="transmembrane region" description="Helical" evidence="1">
    <location>
        <begin position="264"/>
        <end position="282"/>
    </location>
</feature>
<name>A0ABQ1MH84_9BACT</name>
<evidence type="ECO:0000259" key="2">
    <source>
        <dbReference type="Pfam" id="PF02517"/>
    </source>
</evidence>
<keyword evidence="4" id="KW-1185">Reference proteome</keyword>
<evidence type="ECO:0000313" key="4">
    <source>
        <dbReference type="Proteomes" id="UP000636010"/>
    </source>
</evidence>
<feature type="transmembrane region" description="Helical" evidence="1">
    <location>
        <begin position="237"/>
        <end position="258"/>
    </location>
</feature>
<evidence type="ECO:0000313" key="3">
    <source>
        <dbReference type="EMBL" id="GGC40692.1"/>
    </source>
</evidence>
<accession>A0ABQ1MH84</accession>
<feature type="transmembrane region" description="Helical" evidence="1">
    <location>
        <begin position="59"/>
        <end position="79"/>
    </location>
</feature>
<keyword evidence="1" id="KW-0472">Membrane</keyword>
<feature type="transmembrane region" description="Helical" evidence="1">
    <location>
        <begin position="287"/>
        <end position="307"/>
    </location>
</feature>
<feature type="transmembrane region" description="Helical" evidence="1">
    <location>
        <begin position="91"/>
        <end position="110"/>
    </location>
</feature>
<dbReference type="EMBL" id="BMEC01000009">
    <property type="protein sequence ID" value="GGC40692.1"/>
    <property type="molecule type" value="Genomic_DNA"/>
</dbReference>
<evidence type="ECO:0000256" key="1">
    <source>
        <dbReference type="SAM" id="Phobius"/>
    </source>
</evidence>
<comment type="caution">
    <text evidence="3">The sequence shown here is derived from an EMBL/GenBank/DDBJ whole genome shotgun (WGS) entry which is preliminary data.</text>
</comment>
<keyword evidence="1" id="KW-1133">Transmembrane helix</keyword>
<reference evidence="4" key="1">
    <citation type="journal article" date="2019" name="Int. J. Syst. Evol. Microbiol.">
        <title>The Global Catalogue of Microorganisms (GCM) 10K type strain sequencing project: providing services to taxonomists for standard genome sequencing and annotation.</title>
        <authorList>
            <consortium name="The Broad Institute Genomics Platform"/>
            <consortium name="The Broad Institute Genome Sequencing Center for Infectious Disease"/>
            <person name="Wu L."/>
            <person name="Ma J."/>
        </authorList>
    </citation>
    <scope>NUCLEOTIDE SEQUENCE [LARGE SCALE GENOMIC DNA]</scope>
    <source>
        <strain evidence="4">CGMCC 1.10832</strain>
    </source>
</reference>
<dbReference type="Proteomes" id="UP000636010">
    <property type="component" value="Unassembled WGS sequence"/>
</dbReference>
<organism evidence="3 4">
    <name type="scientific">Marivirga lumbricoides</name>
    <dbReference type="NCBI Taxonomy" id="1046115"/>
    <lineage>
        <taxon>Bacteria</taxon>
        <taxon>Pseudomonadati</taxon>
        <taxon>Bacteroidota</taxon>
        <taxon>Cytophagia</taxon>
        <taxon>Cytophagales</taxon>
        <taxon>Marivirgaceae</taxon>
        <taxon>Marivirga</taxon>
    </lineage>
</organism>
<keyword evidence="1" id="KW-0812">Transmembrane</keyword>
<dbReference type="Pfam" id="PF02517">
    <property type="entry name" value="Rce1-like"/>
    <property type="match status" value="1"/>
</dbReference>
<dbReference type="RefSeq" id="WP_188464492.1">
    <property type="nucleotide sequence ID" value="NZ_BAABHU010000009.1"/>
</dbReference>
<feature type="transmembrane region" description="Helical" evidence="1">
    <location>
        <begin position="168"/>
        <end position="187"/>
    </location>
</feature>